<protein>
    <recommendedName>
        <fullName evidence="2">Ubiquitin-like domain-containing protein</fullName>
    </recommendedName>
</protein>
<dbReference type="AlphaFoldDB" id="A0A8C2MDR3"/>
<reference evidence="3" key="1">
    <citation type="submission" date="2025-08" db="UniProtKB">
        <authorList>
            <consortium name="Ensembl"/>
        </authorList>
    </citation>
    <scope>IDENTIFICATION</scope>
</reference>
<dbReference type="InterPro" id="IPR039049">
    <property type="entry name" value="ELOB"/>
</dbReference>
<reference evidence="3" key="2">
    <citation type="submission" date="2025-09" db="UniProtKB">
        <authorList>
            <consortium name="Ensembl"/>
        </authorList>
    </citation>
    <scope>IDENTIFICATION</scope>
</reference>
<feature type="compositionally biased region" description="Polar residues" evidence="1">
    <location>
        <begin position="92"/>
        <end position="102"/>
    </location>
</feature>
<dbReference type="Gene3D" id="3.10.20.90">
    <property type="entry name" value="Phosphatidylinositol 3-kinase Catalytic Subunit, Chain A, domain 1"/>
    <property type="match status" value="1"/>
</dbReference>
<sequence length="102" mass="11457">MDVFLMIQCHKTIIFTNAKESTTVDKLKHIVEGLLKREPCKQQLYKDDKLLYDRKTLGKCGFTSQTAGPQAPRIEPFSSPLEFPDVMKPQDSGGSANEQAVQ</sequence>
<proteinExistence type="predicted"/>
<dbReference type="PROSITE" id="PS50053">
    <property type="entry name" value="UBIQUITIN_2"/>
    <property type="match status" value="1"/>
</dbReference>
<dbReference type="GO" id="GO:0070449">
    <property type="term" value="C:elongin complex"/>
    <property type="evidence" value="ECO:0007669"/>
    <property type="project" value="InterPro"/>
</dbReference>
<evidence type="ECO:0000259" key="2">
    <source>
        <dbReference type="PROSITE" id="PS50053"/>
    </source>
</evidence>
<dbReference type="Pfam" id="PF00240">
    <property type="entry name" value="ubiquitin"/>
    <property type="match status" value="1"/>
</dbReference>
<dbReference type="GO" id="GO:0030891">
    <property type="term" value="C:VCB complex"/>
    <property type="evidence" value="ECO:0007669"/>
    <property type="project" value="InterPro"/>
</dbReference>
<dbReference type="Proteomes" id="UP000694386">
    <property type="component" value="Unplaced"/>
</dbReference>
<name>A0A8C2MDR3_CRIGR</name>
<feature type="region of interest" description="Disordered" evidence="1">
    <location>
        <begin position="63"/>
        <end position="102"/>
    </location>
</feature>
<dbReference type="GO" id="GO:0006368">
    <property type="term" value="P:transcription elongation by RNA polymerase II"/>
    <property type="evidence" value="ECO:0007669"/>
    <property type="project" value="InterPro"/>
</dbReference>
<feature type="domain" description="Ubiquitin-like" evidence="2">
    <location>
        <begin position="1"/>
        <end position="66"/>
    </location>
</feature>
<dbReference type="InterPro" id="IPR029071">
    <property type="entry name" value="Ubiquitin-like_domsf"/>
</dbReference>
<accession>A0A8C2MDR3</accession>
<evidence type="ECO:0000313" key="4">
    <source>
        <dbReference type="Proteomes" id="UP000694386"/>
    </source>
</evidence>
<dbReference type="InterPro" id="IPR000626">
    <property type="entry name" value="Ubiquitin-like_dom"/>
</dbReference>
<dbReference type="Ensembl" id="ENSCGRT00001021795.1">
    <property type="protein sequence ID" value="ENSCGRP00001017551.1"/>
    <property type="gene ID" value="ENSCGRG00001017569.1"/>
</dbReference>
<evidence type="ECO:0000313" key="3">
    <source>
        <dbReference type="Ensembl" id="ENSCGRP00001017551.1"/>
    </source>
</evidence>
<evidence type="ECO:0000256" key="1">
    <source>
        <dbReference type="SAM" id="MobiDB-lite"/>
    </source>
</evidence>
<dbReference type="PANTHER" id="PTHR13248:SF4">
    <property type="entry name" value="ELONGIN B"/>
    <property type="match status" value="1"/>
</dbReference>
<organism evidence="3 4">
    <name type="scientific">Cricetulus griseus</name>
    <name type="common">Chinese hamster</name>
    <name type="synonym">Cricetulus barabensis griseus</name>
    <dbReference type="NCBI Taxonomy" id="10029"/>
    <lineage>
        <taxon>Eukaryota</taxon>
        <taxon>Metazoa</taxon>
        <taxon>Chordata</taxon>
        <taxon>Craniata</taxon>
        <taxon>Vertebrata</taxon>
        <taxon>Euteleostomi</taxon>
        <taxon>Mammalia</taxon>
        <taxon>Eutheria</taxon>
        <taxon>Euarchontoglires</taxon>
        <taxon>Glires</taxon>
        <taxon>Rodentia</taxon>
        <taxon>Myomorpha</taxon>
        <taxon>Muroidea</taxon>
        <taxon>Cricetidae</taxon>
        <taxon>Cricetinae</taxon>
        <taxon>Cricetulus</taxon>
    </lineage>
</organism>
<dbReference type="SUPFAM" id="SSF54236">
    <property type="entry name" value="Ubiquitin-like"/>
    <property type="match status" value="1"/>
</dbReference>
<dbReference type="PANTHER" id="PTHR13248">
    <property type="entry name" value="TRANSCRIPTION ELONGATION FACTOR B POLYPEPTIDE 2"/>
    <property type="match status" value="1"/>
</dbReference>